<gene>
    <name evidence="2" type="ORF">EJ04DRAFT_608070</name>
</gene>
<dbReference type="AlphaFoldDB" id="A0A9P4R619"/>
<feature type="signal peptide" evidence="1">
    <location>
        <begin position="1"/>
        <end position="21"/>
    </location>
</feature>
<feature type="chain" id="PRO_5040289609" evidence="1">
    <location>
        <begin position="22"/>
        <end position="254"/>
    </location>
</feature>
<organism evidence="2 3">
    <name type="scientific">Polyplosphaeria fusca</name>
    <dbReference type="NCBI Taxonomy" id="682080"/>
    <lineage>
        <taxon>Eukaryota</taxon>
        <taxon>Fungi</taxon>
        <taxon>Dikarya</taxon>
        <taxon>Ascomycota</taxon>
        <taxon>Pezizomycotina</taxon>
        <taxon>Dothideomycetes</taxon>
        <taxon>Pleosporomycetidae</taxon>
        <taxon>Pleosporales</taxon>
        <taxon>Tetraplosphaeriaceae</taxon>
        <taxon>Polyplosphaeria</taxon>
    </lineage>
</organism>
<dbReference type="Proteomes" id="UP000799444">
    <property type="component" value="Unassembled WGS sequence"/>
</dbReference>
<protein>
    <submittedName>
        <fullName evidence="2">Uncharacterized protein</fullName>
    </submittedName>
</protein>
<keyword evidence="3" id="KW-1185">Reference proteome</keyword>
<sequence>MSLSPSSWTRLLLVIFPPCLLRFRPSLNPQPCIRISAHAIAGVLCTYSVHTHHLPWVQPLREIISNSIYGSLAGLLTFSIPMAISRYAKPLHLLLSEAHEIEGHTLFMSHFDASLLIHPLQLTVAGHLWAIIQSISDHWGLGKECTVNIHYLAPFQRYVAHRGQFAPIHLSHRQSMAITMAVIGGRGGLSDIASSGSQLKGSSLPSPCTPQFLFLSTAQLQDMSSSHIGCAFRIAQSSRQDAPCQVSQQVKILA</sequence>
<proteinExistence type="predicted"/>
<name>A0A9P4R619_9PLEO</name>
<comment type="caution">
    <text evidence="2">The sequence shown here is derived from an EMBL/GenBank/DDBJ whole genome shotgun (WGS) entry which is preliminary data.</text>
</comment>
<evidence type="ECO:0000313" key="2">
    <source>
        <dbReference type="EMBL" id="KAF2739539.1"/>
    </source>
</evidence>
<accession>A0A9P4R619</accession>
<keyword evidence="1" id="KW-0732">Signal</keyword>
<evidence type="ECO:0000256" key="1">
    <source>
        <dbReference type="SAM" id="SignalP"/>
    </source>
</evidence>
<evidence type="ECO:0000313" key="3">
    <source>
        <dbReference type="Proteomes" id="UP000799444"/>
    </source>
</evidence>
<reference evidence="2" key="1">
    <citation type="journal article" date="2020" name="Stud. Mycol.">
        <title>101 Dothideomycetes genomes: a test case for predicting lifestyles and emergence of pathogens.</title>
        <authorList>
            <person name="Haridas S."/>
            <person name="Albert R."/>
            <person name="Binder M."/>
            <person name="Bloem J."/>
            <person name="Labutti K."/>
            <person name="Salamov A."/>
            <person name="Andreopoulos B."/>
            <person name="Baker S."/>
            <person name="Barry K."/>
            <person name="Bills G."/>
            <person name="Bluhm B."/>
            <person name="Cannon C."/>
            <person name="Castanera R."/>
            <person name="Culley D."/>
            <person name="Daum C."/>
            <person name="Ezra D."/>
            <person name="Gonzalez J."/>
            <person name="Henrissat B."/>
            <person name="Kuo A."/>
            <person name="Liang C."/>
            <person name="Lipzen A."/>
            <person name="Lutzoni F."/>
            <person name="Magnuson J."/>
            <person name="Mondo S."/>
            <person name="Nolan M."/>
            <person name="Ohm R."/>
            <person name="Pangilinan J."/>
            <person name="Park H.-J."/>
            <person name="Ramirez L."/>
            <person name="Alfaro M."/>
            <person name="Sun H."/>
            <person name="Tritt A."/>
            <person name="Yoshinaga Y."/>
            <person name="Zwiers L.-H."/>
            <person name="Turgeon B."/>
            <person name="Goodwin S."/>
            <person name="Spatafora J."/>
            <person name="Crous P."/>
            <person name="Grigoriev I."/>
        </authorList>
    </citation>
    <scope>NUCLEOTIDE SEQUENCE</scope>
    <source>
        <strain evidence="2">CBS 125425</strain>
    </source>
</reference>
<dbReference type="EMBL" id="ML996104">
    <property type="protein sequence ID" value="KAF2739539.1"/>
    <property type="molecule type" value="Genomic_DNA"/>
</dbReference>